<dbReference type="InterPro" id="IPR015760">
    <property type="entry name" value="TIF_IF2"/>
</dbReference>
<dbReference type="SUPFAM" id="SSF52156">
    <property type="entry name" value="Initiation factor IF2/eIF5b, domain 3"/>
    <property type="match status" value="1"/>
</dbReference>
<dbReference type="Pfam" id="PF11987">
    <property type="entry name" value="IF-2"/>
    <property type="match status" value="1"/>
</dbReference>
<dbReference type="Proteomes" id="UP000178908">
    <property type="component" value="Unassembled WGS sequence"/>
</dbReference>
<name>A0A1F8FA73_9BACT</name>
<evidence type="ECO:0000313" key="8">
    <source>
        <dbReference type="EMBL" id="OGN10084.1"/>
    </source>
</evidence>
<sequence length="193" mass="21757">MEAIEKSLQAIKSDEVGYRVLHYDIGNISESDIKTAVGSKAKVIGFRVDIDSSAKKMAEKEGVEINNFDVIYELIEYIRKEMENLLEPETRRNFLGKVKILAVFKTDSRSQIIGGKVTSGKIMRGALVEVTRNNAKLISGKITQLQHNKADSTEVKEDLECGMKFEKSIPSEWDIKEGDVLEAYEEEKIARNL</sequence>
<dbReference type="PANTHER" id="PTHR43381">
    <property type="entry name" value="TRANSLATION INITIATION FACTOR IF-2-RELATED"/>
    <property type="match status" value="1"/>
</dbReference>
<dbReference type="AlphaFoldDB" id="A0A1F8FA73"/>
<dbReference type="InterPro" id="IPR009000">
    <property type="entry name" value="Transl_B-barrel_sf"/>
</dbReference>
<dbReference type="SUPFAM" id="SSF50447">
    <property type="entry name" value="Translation proteins"/>
    <property type="match status" value="1"/>
</dbReference>
<evidence type="ECO:0000256" key="5">
    <source>
        <dbReference type="ARBA" id="ARBA00022917"/>
    </source>
</evidence>
<dbReference type="Gene3D" id="3.40.50.10050">
    <property type="entry name" value="Translation initiation factor IF- 2, domain 3"/>
    <property type="match status" value="1"/>
</dbReference>
<dbReference type="InterPro" id="IPR023115">
    <property type="entry name" value="TIF_IF2_dom3"/>
</dbReference>
<proteinExistence type="inferred from homology"/>
<keyword evidence="3" id="KW-0396">Initiation factor</keyword>
<evidence type="ECO:0000256" key="6">
    <source>
        <dbReference type="ARBA" id="ARBA00023134"/>
    </source>
</evidence>
<dbReference type="FunFam" id="3.40.50.10050:FF:000001">
    <property type="entry name" value="Translation initiation factor IF-2"/>
    <property type="match status" value="1"/>
</dbReference>
<dbReference type="GO" id="GO:0005525">
    <property type="term" value="F:GTP binding"/>
    <property type="evidence" value="ECO:0007669"/>
    <property type="project" value="UniProtKB-KW"/>
</dbReference>
<accession>A0A1F8FA73</accession>
<dbReference type="InterPro" id="IPR036925">
    <property type="entry name" value="TIF_IF2_dom3_sf"/>
</dbReference>
<reference evidence="8 9" key="1">
    <citation type="journal article" date="2016" name="Nat. Commun.">
        <title>Thousands of microbial genomes shed light on interconnected biogeochemical processes in an aquifer system.</title>
        <authorList>
            <person name="Anantharaman K."/>
            <person name="Brown C.T."/>
            <person name="Hug L.A."/>
            <person name="Sharon I."/>
            <person name="Castelle C.J."/>
            <person name="Probst A.J."/>
            <person name="Thomas B.C."/>
            <person name="Singh A."/>
            <person name="Wilkins M.J."/>
            <person name="Karaoz U."/>
            <person name="Brodie E.L."/>
            <person name="Williams K.H."/>
            <person name="Hubbard S.S."/>
            <person name="Banfield J.F."/>
        </authorList>
    </citation>
    <scope>NUCLEOTIDE SEQUENCE [LARGE SCALE GENOMIC DNA]</scope>
</reference>
<feature type="domain" description="Translation initiation factor IF- 2" evidence="7">
    <location>
        <begin position="1"/>
        <end position="78"/>
    </location>
</feature>
<evidence type="ECO:0000256" key="3">
    <source>
        <dbReference type="ARBA" id="ARBA00022540"/>
    </source>
</evidence>
<keyword evidence="5" id="KW-0648">Protein biosynthesis</keyword>
<dbReference type="FunFam" id="2.40.30.10:FF:000008">
    <property type="entry name" value="Translation initiation factor IF-2"/>
    <property type="match status" value="1"/>
</dbReference>
<gene>
    <name evidence="8" type="ORF">A3C61_00260</name>
</gene>
<keyword evidence="6" id="KW-0342">GTP-binding</keyword>
<evidence type="ECO:0000259" key="7">
    <source>
        <dbReference type="Pfam" id="PF11987"/>
    </source>
</evidence>
<keyword evidence="4" id="KW-0547">Nucleotide-binding</keyword>
<organism evidence="8 9">
    <name type="scientific">Candidatus Yanofskybacteria bacterium RIFCSPHIGHO2_02_FULL_39_10</name>
    <dbReference type="NCBI Taxonomy" id="1802674"/>
    <lineage>
        <taxon>Bacteria</taxon>
        <taxon>Candidatus Yanofskyibacteriota</taxon>
    </lineage>
</organism>
<dbReference type="PANTHER" id="PTHR43381:SF5">
    <property type="entry name" value="TR-TYPE G DOMAIN-CONTAINING PROTEIN"/>
    <property type="match status" value="1"/>
</dbReference>
<evidence type="ECO:0000313" key="9">
    <source>
        <dbReference type="Proteomes" id="UP000178908"/>
    </source>
</evidence>
<evidence type="ECO:0000256" key="4">
    <source>
        <dbReference type="ARBA" id="ARBA00022741"/>
    </source>
</evidence>
<evidence type="ECO:0000256" key="2">
    <source>
        <dbReference type="ARBA" id="ARBA00020675"/>
    </source>
</evidence>
<comment type="similarity">
    <text evidence="1">Belongs to the TRAFAC class translation factor GTPase superfamily. Classic translation factor GTPase family. IF-2 subfamily.</text>
</comment>
<dbReference type="GO" id="GO:0003743">
    <property type="term" value="F:translation initiation factor activity"/>
    <property type="evidence" value="ECO:0007669"/>
    <property type="project" value="UniProtKB-KW"/>
</dbReference>
<protein>
    <recommendedName>
        <fullName evidence="2">Translation initiation factor IF-2</fullName>
    </recommendedName>
</protein>
<dbReference type="Gene3D" id="2.40.30.10">
    <property type="entry name" value="Translation factors"/>
    <property type="match status" value="1"/>
</dbReference>
<dbReference type="EMBL" id="MGJO01000003">
    <property type="protein sequence ID" value="OGN10084.1"/>
    <property type="molecule type" value="Genomic_DNA"/>
</dbReference>
<dbReference type="GO" id="GO:0005737">
    <property type="term" value="C:cytoplasm"/>
    <property type="evidence" value="ECO:0007669"/>
    <property type="project" value="TreeGrafter"/>
</dbReference>
<comment type="caution">
    <text evidence="8">The sequence shown here is derived from an EMBL/GenBank/DDBJ whole genome shotgun (WGS) entry which is preliminary data.</text>
</comment>
<evidence type="ECO:0000256" key="1">
    <source>
        <dbReference type="ARBA" id="ARBA00007733"/>
    </source>
</evidence>